<dbReference type="InterPro" id="IPR049693">
    <property type="entry name" value="Daptide_RRE"/>
</dbReference>
<name>A0ABT0FIA2_9MICO</name>
<accession>A0ABT0FIA2</accession>
<dbReference type="NCBIfam" id="NF041823">
    <property type="entry name" value="daptide_RRE"/>
    <property type="match status" value="1"/>
</dbReference>
<proteinExistence type="predicted"/>
<reference evidence="1 2" key="1">
    <citation type="submission" date="2021-06" db="EMBL/GenBank/DDBJ databases">
        <title>Genome-based taxonomic framework of Microbacterium strains isolated from marine environment, the description of four new species and reclassification of four preexisting species.</title>
        <authorList>
            <person name="Lee S.D."/>
            <person name="Kim S.-M."/>
            <person name="Byeon Y.-S."/>
            <person name="Yang H.L."/>
            <person name="Kim I.S."/>
        </authorList>
    </citation>
    <scope>NUCLEOTIDE SEQUENCE [LARGE SCALE GENOMIC DNA]</scope>
    <source>
        <strain evidence="1 2">SSW1-49</strain>
    </source>
</reference>
<keyword evidence="2" id="KW-1185">Reference proteome</keyword>
<comment type="caution">
    <text evidence="1">The sequence shown here is derived from an EMBL/GenBank/DDBJ whole genome shotgun (WGS) entry which is preliminary data.</text>
</comment>
<dbReference type="EMBL" id="JAHWXN010000002">
    <property type="protein sequence ID" value="MCK2037639.1"/>
    <property type="molecule type" value="Genomic_DNA"/>
</dbReference>
<sequence length="355" mass="37185">MQASSIDAATQGEAFAERVGARALREWIIGEPQTYTRVFLVESGANAAPIDEVAVEGDVVLLPDGSEPIRGAATAVHYSGALTEIGDELFLGDRGVELQDYVAAEFVQIIGPTAVCFPDAASWQAFLDDARLARRTGVFPSALLDPRVILAHRGALANPQRIATPSAIRVRADGRVSVGVRGEVIGSIDDLRSAITAPLPQIAAWAGAASITTIAADLADRDGVGRYLHATDLMKMLRLANGSARIGGFGWSPLDDGRADAEPLPADPFLLETPDGVVLADVTTLRRQLLSPLTATVVAAVQTSRSHEVATERVARRLGMTASAAGALCRDAVSALSIHVGRAAARESRTTGIAE</sequence>
<gene>
    <name evidence="1" type="ORF">KZC51_16035</name>
</gene>
<evidence type="ECO:0000313" key="1">
    <source>
        <dbReference type="EMBL" id="MCK2037639.1"/>
    </source>
</evidence>
<protein>
    <submittedName>
        <fullName evidence="1">Uncharacterized protein</fullName>
    </submittedName>
</protein>
<dbReference type="Proteomes" id="UP001300096">
    <property type="component" value="Unassembled WGS sequence"/>
</dbReference>
<organism evidence="1 2">
    <name type="scientific">Microbacterium croceum</name>
    <dbReference type="NCBI Taxonomy" id="2851645"/>
    <lineage>
        <taxon>Bacteria</taxon>
        <taxon>Bacillati</taxon>
        <taxon>Actinomycetota</taxon>
        <taxon>Actinomycetes</taxon>
        <taxon>Micrococcales</taxon>
        <taxon>Microbacteriaceae</taxon>
        <taxon>Microbacterium</taxon>
    </lineage>
</organism>
<evidence type="ECO:0000313" key="2">
    <source>
        <dbReference type="Proteomes" id="UP001300096"/>
    </source>
</evidence>